<dbReference type="OrthoDB" id="7802132at2"/>
<evidence type="ECO:0000313" key="1">
    <source>
        <dbReference type="EMBL" id="EEW24058.1"/>
    </source>
</evidence>
<dbReference type="STRING" id="371731.Rsw2DRAFT_3037"/>
<organism evidence="1 2">
    <name type="scientific">Rhodobacter ferrooxidans</name>
    <dbReference type="NCBI Taxonomy" id="371731"/>
    <lineage>
        <taxon>Bacteria</taxon>
        <taxon>Pseudomonadati</taxon>
        <taxon>Pseudomonadota</taxon>
        <taxon>Alphaproteobacteria</taxon>
        <taxon>Rhodobacterales</taxon>
        <taxon>Rhodobacter group</taxon>
        <taxon>Rhodobacter</taxon>
    </lineage>
</organism>
<comment type="caution">
    <text evidence="1">The sequence shown here is derived from an EMBL/GenBank/DDBJ whole genome shotgun (WGS) entry which is preliminary data.</text>
</comment>
<dbReference type="EMBL" id="ACYY01000027">
    <property type="protein sequence ID" value="EEW24058.1"/>
    <property type="molecule type" value="Genomic_DNA"/>
</dbReference>
<proteinExistence type="predicted"/>
<reference evidence="1 2" key="1">
    <citation type="submission" date="2009-08" db="EMBL/GenBank/DDBJ databases">
        <title>The draft genome of Rhodobacter sp. SW2.</title>
        <authorList>
            <consortium name="US DOE Joint Genome Institute (JGI-PGF)"/>
            <person name="Lucas S."/>
            <person name="Copeland A."/>
            <person name="Lapidus A."/>
            <person name="Glavina del Rio T."/>
            <person name="Tice H."/>
            <person name="Bruce D."/>
            <person name="Goodwin L."/>
            <person name="Pitluck S."/>
            <person name="Larimer F."/>
            <person name="Land M.L."/>
            <person name="Hauser L."/>
            <person name="Emerson D."/>
        </authorList>
    </citation>
    <scope>NUCLEOTIDE SEQUENCE [LARGE SCALE GENOMIC DNA]</scope>
    <source>
        <strain evidence="1 2">SW2</strain>
    </source>
</reference>
<evidence type="ECO:0000313" key="2">
    <source>
        <dbReference type="Proteomes" id="UP000010121"/>
    </source>
</evidence>
<dbReference type="RefSeq" id="WP_008032499.1">
    <property type="nucleotide sequence ID" value="NZ_ACYY01000027.1"/>
</dbReference>
<gene>
    <name evidence="1" type="ORF">Rsw2DRAFT_3037</name>
</gene>
<dbReference type="eggNOG" id="ENOG5033QZD">
    <property type="taxonomic scope" value="Bacteria"/>
</dbReference>
<protein>
    <submittedName>
        <fullName evidence="1">Uncharacterized protein</fullName>
    </submittedName>
</protein>
<dbReference type="Proteomes" id="UP000010121">
    <property type="component" value="Unassembled WGS sequence"/>
</dbReference>
<sequence length="331" mass="34647">MSYILHLGHQTSDLSGASGRISTDAAGFDPTLDVNCIKISTLPNAAMAFAAAWRLPTADLWLGFRYVAPNQSAHLIGVDGMFLEFYDAAARLVAQIRTRKDDDKYHAQANGDAAVEGASTFIAAIGQPYWIDVRVSVGASITIQFHVDGVLQSTATAANTAGKGRPVQCIWRNSALHEYYTVAPCYYAHIAVLDGVSTIGRRFVRRRPDLIGAYNQMPGGIEALKDDDPSTRVASDIAGQRLSFSLTGPTGPAGVTSVAGVHLKQIAQAGSAGPAAMAGFLRIAGADHDAAPGTPSPDLPTALYASWGVNPATGLPWTSATLPAEVGIVSA</sequence>
<name>C8S4Q9_9RHOB</name>
<keyword evidence="2" id="KW-1185">Reference proteome</keyword>
<dbReference type="AlphaFoldDB" id="C8S4Q9"/>
<accession>C8S4Q9</accession>